<evidence type="ECO:0000313" key="2">
    <source>
        <dbReference type="Proteomes" id="UP000283458"/>
    </source>
</evidence>
<dbReference type="EMBL" id="QYUL01000008">
    <property type="protein sequence ID" value="RJF76446.1"/>
    <property type="molecule type" value="Genomic_DNA"/>
</dbReference>
<evidence type="ECO:0000313" key="1">
    <source>
        <dbReference type="EMBL" id="RJF76446.1"/>
    </source>
</evidence>
<protein>
    <submittedName>
        <fullName evidence="1">Uncharacterized protein</fullName>
    </submittedName>
</protein>
<organism evidence="1 2">
    <name type="scientific">Azospirillum cavernae</name>
    <dbReference type="NCBI Taxonomy" id="2320860"/>
    <lineage>
        <taxon>Bacteria</taxon>
        <taxon>Pseudomonadati</taxon>
        <taxon>Pseudomonadota</taxon>
        <taxon>Alphaproteobacteria</taxon>
        <taxon>Rhodospirillales</taxon>
        <taxon>Azospirillaceae</taxon>
        <taxon>Azospirillum</taxon>
    </lineage>
</organism>
<dbReference type="AlphaFoldDB" id="A0A418VK69"/>
<keyword evidence="2" id="KW-1185">Reference proteome</keyword>
<comment type="caution">
    <text evidence="1">The sequence shown here is derived from an EMBL/GenBank/DDBJ whole genome shotgun (WGS) entry which is preliminary data.</text>
</comment>
<proteinExistence type="predicted"/>
<dbReference type="RefSeq" id="WP_119834294.1">
    <property type="nucleotide sequence ID" value="NZ_QYUL01000008.1"/>
</dbReference>
<accession>A0A418VK69</accession>
<sequence length="440" mass="48117">MSFTAVPVPGGFRFDIALDGDMDAMVTCYAAVPGGGEAVWRQLQSDRSALGLEPVACRKPAGEPWLAAMLRIVIPTSVNQMRAMMNIAVWEQGAAWALLRWGTPLSIDAPPAEPPERASQERSKAMRDVKRVINTLVGRSIAAGANGLMGLVDQQAPRLKGTLATAIAGLDAEKRAPEEAKRMAATLRSCARLSIEGQIVERAGELKLPPDEVTQHWDRLIKLPHNPCWIEYSHRDLDAAADFAEFLPDRFGLLLRMEAGLLRFEAAMHSHGQTIVLPGTVVVKPNGYAVEGDASGHLSGIAVGCAAMAVRLLLLLAARNAPLKIGPQDPMERLNRSRAKQGKPPVLSTAPVRWNLTRYERRAERVGESFHQQRREQTVAALIRGHHKVRMVAPRDENGRRLPGPLEPALVWWSPFVRNVQLGFDGNGRDYDVRAGRAAA</sequence>
<reference evidence="1 2" key="1">
    <citation type="submission" date="2018-09" db="EMBL/GenBank/DDBJ databases">
        <authorList>
            <person name="Zhu H."/>
        </authorList>
    </citation>
    <scope>NUCLEOTIDE SEQUENCE [LARGE SCALE GENOMIC DNA]</scope>
    <source>
        <strain evidence="1 2">K2W22B-5</strain>
    </source>
</reference>
<name>A0A418VK69_9PROT</name>
<gene>
    <name evidence="1" type="ORF">D3877_29105</name>
</gene>
<dbReference type="Proteomes" id="UP000283458">
    <property type="component" value="Unassembled WGS sequence"/>
</dbReference>